<dbReference type="InterPro" id="IPR007274">
    <property type="entry name" value="Cop_transporter"/>
</dbReference>
<dbReference type="EMBL" id="CP086364">
    <property type="protein sequence ID" value="UNI24189.1"/>
    <property type="molecule type" value="Genomic_DNA"/>
</dbReference>
<keyword evidence="4" id="KW-0187">Copper transport</keyword>
<comment type="subcellular location">
    <subcellularLocation>
        <location evidence="4">Membrane</location>
        <topology evidence="4">Multi-pass membrane protein</topology>
    </subcellularLocation>
</comment>
<dbReference type="PANTHER" id="PTHR12483">
    <property type="entry name" value="SOLUTE CARRIER FAMILY 31 COPPER TRANSPORTERS"/>
    <property type="match status" value="1"/>
</dbReference>
<keyword evidence="1 4" id="KW-0812">Transmembrane</keyword>
<gene>
    <name evidence="6" type="ORF">JDV02_009956</name>
</gene>
<dbReference type="GO" id="GO:0005886">
    <property type="term" value="C:plasma membrane"/>
    <property type="evidence" value="ECO:0007669"/>
    <property type="project" value="TreeGrafter"/>
</dbReference>
<feature type="region of interest" description="Disordered" evidence="5">
    <location>
        <begin position="1"/>
        <end position="33"/>
    </location>
</feature>
<reference evidence="6" key="1">
    <citation type="submission" date="2021-11" db="EMBL/GenBank/DDBJ databases">
        <title>Purpureocillium_takamizusanense_genome.</title>
        <authorList>
            <person name="Nguyen N.-H."/>
        </authorList>
    </citation>
    <scope>NUCLEOTIDE SEQUENCE</scope>
    <source>
        <strain evidence="6">PT3</strain>
    </source>
</reference>
<dbReference type="Proteomes" id="UP000829364">
    <property type="component" value="Chromosome 11"/>
</dbReference>
<dbReference type="RefSeq" id="XP_047847670.1">
    <property type="nucleotide sequence ID" value="XM_047991658.1"/>
</dbReference>
<keyword evidence="4" id="KW-0813">Transport</keyword>
<feature type="transmembrane region" description="Helical" evidence="4">
    <location>
        <begin position="66"/>
        <end position="87"/>
    </location>
</feature>
<sequence>MASTASFPRHAGHGMDGMEGMDGMGDGHGTAAGGHDGSMGSMMMAMVFQTQTATPLYSNAWTPKNAGAYAGTCIFLVVLAIVARLLLAARALQEARWLDRDLGRRYVAAPGRGSLAETLARDPDAKQHAALSVNGVEEEVCVVERRGHAARPWRFSVDPVRAVMDTVIVGVGYLLMLAVMTMNVGYFMSVLAGVFIGSLAVGRYSGVGEH</sequence>
<dbReference type="GeneID" id="72071901"/>
<evidence type="ECO:0000256" key="4">
    <source>
        <dbReference type="RuleBase" id="RU367022"/>
    </source>
</evidence>
<feature type="transmembrane region" description="Helical" evidence="4">
    <location>
        <begin position="162"/>
        <end position="180"/>
    </location>
</feature>
<keyword evidence="4" id="KW-0186">Copper</keyword>
<feature type="transmembrane region" description="Helical" evidence="4">
    <location>
        <begin position="186"/>
        <end position="204"/>
    </location>
</feature>
<name>A0A9Q8QN24_9HYPO</name>
<dbReference type="Pfam" id="PF04145">
    <property type="entry name" value="Ctr"/>
    <property type="match status" value="1"/>
</dbReference>
<keyword evidence="3 4" id="KW-0472">Membrane</keyword>
<organism evidence="6 7">
    <name type="scientific">Purpureocillium takamizusanense</name>
    <dbReference type="NCBI Taxonomy" id="2060973"/>
    <lineage>
        <taxon>Eukaryota</taxon>
        <taxon>Fungi</taxon>
        <taxon>Dikarya</taxon>
        <taxon>Ascomycota</taxon>
        <taxon>Pezizomycotina</taxon>
        <taxon>Sordariomycetes</taxon>
        <taxon>Hypocreomycetidae</taxon>
        <taxon>Hypocreales</taxon>
        <taxon>Ophiocordycipitaceae</taxon>
        <taxon>Purpureocillium</taxon>
    </lineage>
</organism>
<dbReference type="PANTHER" id="PTHR12483:SF120">
    <property type="entry name" value="HIGH-AFFINITY COPPER TRANSPORTER CTRA2"/>
    <property type="match status" value="1"/>
</dbReference>
<evidence type="ECO:0000256" key="2">
    <source>
        <dbReference type="ARBA" id="ARBA00022989"/>
    </source>
</evidence>
<evidence type="ECO:0000256" key="3">
    <source>
        <dbReference type="ARBA" id="ARBA00023136"/>
    </source>
</evidence>
<evidence type="ECO:0000313" key="6">
    <source>
        <dbReference type="EMBL" id="UNI24189.1"/>
    </source>
</evidence>
<feature type="compositionally biased region" description="Gly residues" evidence="5">
    <location>
        <begin position="14"/>
        <end position="33"/>
    </location>
</feature>
<keyword evidence="7" id="KW-1185">Reference proteome</keyword>
<dbReference type="GO" id="GO:0005375">
    <property type="term" value="F:copper ion transmembrane transporter activity"/>
    <property type="evidence" value="ECO:0007669"/>
    <property type="project" value="UniProtKB-UniRule"/>
</dbReference>
<proteinExistence type="inferred from homology"/>
<evidence type="ECO:0000256" key="5">
    <source>
        <dbReference type="SAM" id="MobiDB-lite"/>
    </source>
</evidence>
<comment type="similarity">
    <text evidence="4">Belongs to the copper transporter (Ctr) (TC 1.A.56) family. SLC31A subfamily.</text>
</comment>
<dbReference type="KEGG" id="ptkz:JDV02_009956"/>
<keyword evidence="4" id="KW-0406">Ion transport</keyword>
<dbReference type="AlphaFoldDB" id="A0A9Q8QN24"/>
<protein>
    <recommendedName>
        <fullName evidence="4">Copper transport protein</fullName>
    </recommendedName>
</protein>
<accession>A0A9Q8QN24</accession>
<dbReference type="OrthoDB" id="73901at2759"/>
<keyword evidence="2 4" id="KW-1133">Transmembrane helix</keyword>
<evidence type="ECO:0000256" key="1">
    <source>
        <dbReference type="ARBA" id="ARBA00022692"/>
    </source>
</evidence>
<evidence type="ECO:0000313" key="7">
    <source>
        <dbReference type="Proteomes" id="UP000829364"/>
    </source>
</evidence>